<dbReference type="GO" id="GO:0005737">
    <property type="term" value="C:cytoplasm"/>
    <property type="evidence" value="ECO:0007669"/>
    <property type="project" value="TreeGrafter"/>
</dbReference>
<reference evidence="4" key="1">
    <citation type="submission" date="2009-05" db="EMBL/GenBank/DDBJ databases">
        <title>The genome sequence of Ajellomyces capsulatus strain H143.</title>
        <authorList>
            <person name="Champion M."/>
            <person name="Cuomo C.A."/>
            <person name="Ma L.-J."/>
            <person name="Henn M.R."/>
            <person name="Sil A."/>
            <person name="Goldman B."/>
            <person name="Young S.K."/>
            <person name="Kodira C.D."/>
            <person name="Zeng Q."/>
            <person name="Koehrsen M."/>
            <person name="Alvarado L."/>
            <person name="Berlin A.M."/>
            <person name="Borenstein D."/>
            <person name="Chen Z."/>
            <person name="Engels R."/>
            <person name="Freedman E."/>
            <person name="Gellesch M."/>
            <person name="Goldberg J."/>
            <person name="Griggs A."/>
            <person name="Gujja S."/>
            <person name="Heiman D.I."/>
            <person name="Hepburn T.A."/>
            <person name="Howarth C."/>
            <person name="Jen D."/>
            <person name="Larson L."/>
            <person name="Lewis B."/>
            <person name="Mehta T."/>
            <person name="Park D."/>
            <person name="Pearson M."/>
            <person name="Roberts A."/>
            <person name="Saif S."/>
            <person name="Shea T.D."/>
            <person name="Shenoy N."/>
            <person name="Sisk P."/>
            <person name="Stolte C."/>
            <person name="Sykes S."/>
            <person name="Walk T."/>
            <person name="White J."/>
            <person name="Yandava C."/>
            <person name="Klein B."/>
            <person name="McEwen J.G."/>
            <person name="Puccia R."/>
            <person name="Goldman G.H."/>
            <person name="Felipe M.S."/>
            <person name="Nino-Vega G."/>
            <person name="San-Blas G."/>
            <person name="Taylor J.W."/>
            <person name="Mendoza L."/>
            <person name="Galagan J.E."/>
            <person name="Nusbaum C."/>
            <person name="Birren B.W."/>
        </authorList>
    </citation>
    <scope>NUCLEOTIDE SEQUENCE [LARGE SCALE GENOMIC DNA]</scope>
    <source>
        <strain evidence="4">H143</strain>
    </source>
</reference>
<organism evidence="3 4">
    <name type="scientific">Ajellomyces capsulatus (strain H143)</name>
    <name type="common">Darling's disease fungus</name>
    <name type="synonym">Histoplasma capsulatum</name>
    <dbReference type="NCBI Taxonomy" id="544712"/>
    <lineage>
        <taxon>Eukaryota</taxon>
        <taxon>Fungi</taxon>
        <taxon>Dikarya</taxon>
        <taxon>Ascomycota</taxon>
        <taxon>Pezizomycotina</taxon>
        <taxon>Eurotiomycetes</taxon>
        <taxon>Eurotiomycetidae</taxon>
        <taxon>Onygenales</taxon>
        <taxon>Ajellomycetaceae</taxon>
        <taxon>Histoplasma</taxon>
    </lineage>
</organism>
<dbReference type="STRING" id="544712.C6H246"/>
<gene>
    <name evidence="3" type="ORF">HCDG_00778</name>
</gene>
<dbReference type="HOGENOM" id="CLU_049413_2_2_1"/>
<dbReference type="InterPro" id="IPR050565">
    <property type="entry name" value="LYPA1-2/EST-like"/>
</dbReference>
<dbReference type="InterPro" id="IPR003140">
    <property type="entry name" value="PLipase/COase/thioEstase"/>
</dbReference>
<dbReference type="EMBL" id="GG692419">
    <property type="protein sequence ID" value="EER45199.1"/>
    <property type="molecule type" value="Genomic_DNA"/>
</dbReference>
<evidence type="ECO:0000259" key="2">
    <source>
        <dbReference type="Pfam" id="PF02230"/>
    </source>
</evidence>
<dbReference type="SUPFAM" id="SSF53474">
    <property type="entry name" value="alpha/beta-Hydrolases"/>
    <property type="match status" value="1"/>
</dbReference>
<dbReference type="GO" id="GO:0008474">
    <property type="term" value="F:palmitoyl-(protein) hydrolase activity"/>
    <property type="evidence" value="ECO:0007669"/>
    <property type="project" value="TreeGrafter"/>
</dbReference>
<dbReference type="Pfam" id="PF02230">
    <property type="entry name" value="Abhydrolase_2"/>
    <property type="match status" value="1"/>
</dbReference>
<proteinExistence type="inferred from homology"/>
<evidence type="ECO:0000313" key="3">
    <source>
        <dbReference type="EMBL" id="EER45199.1"/>
    </source>
</evidence>
<dbReference type="InterPro" id="IPR029058">
    <property type="entry name" value="AB_hydrolase_fold"/>
</dbReference>
<dbReference type="Proteomes" id="UP000002624">
    <property type="component" value="Unassembled WGS sequence"/>
</dbReference>
<dbReference type="PANTHER" id="PTHR10655:SF63">
    <property type="entry name" value="PHOSPHOLIPASE_CARBOXYLESTERASE_THIOESTERASE DOMAIN-CONTAINING PROTEIN"/>
    <property type="match status" value="1"/>
</dbReference>
<dbReference type="VEuPathDB" id="FungiDB:HCDG_00778"/>
<name>C6H246_AJECH</name>
<evidence type="ECO:0000313" key="4">
    <source>
        <dbReference type="Proteomes" id="UP000002624"/>
    </source>
</evidence>
<dbReference type="GO" id="GO:0052689">
    <property type="term" value="F:carboxylic ester hydrolase activity"/>
    <property type="evidence" value="ECO:0007669"/>
    <property type="project" value="TreeGrafter"/>
</dbReference>
<accession>C6H246</accession>
<dbReference type="PANTHER" id="PTHR10655">
    <property type="entry name" value="LYSOPHOSPHOLIPASE-RELATED"/>
    <property type="match status" value="1"/>
</dbReference>
<evidence type="ECO:0000256" key="1">
    <source>
        <dbReference type="ARBA" id="ARBA00006499"/>
    </source>
</evidence>
<feature type="domain" description="Phospholipase/carboxylesterase/thioesterase" evidence="2">
    <location>
        <begin position="7"/>
        <end position="165"/>
    </location>
</feature>
<dbReference type="Gene3D" id="3.40.50.1820">
    <property type="entry name" value="alpha/beta hydrolase"/>
    <property type="match status" value="1"/>
</dbReference>
<sequence>MEFPALHIVEPQSAHTHTVILLHGRSSDGVEFAEDLFDSKTSDNKSLAVHFPSCRWVFPTSRDRWSSVFREELTAWFDVYSLSNPCEQQDLQVDGLRESTLYILEIVNREIDLLGGKSESVFLGGISQGMATALWALLCSPGRIKGRIGAFIGMCGWLPFANKIQDLQLSDEAATQTARSMMPKIFLDIIQCEGPQASVVEAETMLSTPLLLLHGTDDAWIDVELGRQAQACLSKVGMKVDWKEYLGAENEGHWIKQPEGLDILVQFLEAAWGGR</sequence>
<dbReference type="OMA" id="NCRWVFP"/>
<dbReference type="AlphaFoldDB" id="C6H246"/>
<comment type="similarity">
    <text evidence="1">Belongs to the AB hydrolase superfamily. AB hydrolase 2 family.</text>
</comment>
<dbReference type="OrthoDB" id="2418081at2759"/>
<protein>
    <recommendedName>
        <fullName evidence="2">Phospholipase/carboxylesterase/thioesterase domain-containing protein</fullName>
    </recommendedName>
</protein>